<keyword evidence="2" id="KW-1133">Transmembrane helix</keyword>
<organism evidence="3 4">
    <name type="scientific">Tieghemostelium lacteum</name>
    <name type="common">Slime mold</name>
    <name type="synonym">Dictyostelium lacteum</name>
    <dbReference type="NCBI Taxonomy" id="361077"/>
    <lineage>
        <taxon>Eukaryota</taxon>
        <taxon>Amoebozoa</taxon>
        <taxon>Evosea</taxon>
        <taxon>Eumycetozoa</taxon>
        <taxon>Dictyostelia</taxon>
        <taxon>Dictyosteliales</taxon>
        <taxon>Raperosteliaceae</taxon>
        <taxon>Tieghemostelium</taxon>
    </lineage>
</organism>
<keyword evidence="4" id="KW-1185">Reference proteome</keyword>
<feature type="transmembrane region" description="Helical" evidence="2">
    <location>
        <begin position="208"/>
        <end position="230"/>
    </location>
</feature>
<keyword evidence="2" id="KW-0472">Membrane</keyword>
<feature type="transmembrane region" description="Helical" evidence="2">
    <location>
        <begin position="242"/>
        <end position="263"/>
    </location>
</feature>
<dbReference type="OrthoDB" id="19429at2759"/>
<protein>
    <recommendedName>
        <fullName evidence="5">THH1/TOM1/TOM3 domain-containing protein</fullName>
    </recommendedName>
</protein>
<feature type="region of interest" description="Disordered" evidence="1">
    <location>
        <begin position="270"/>
        <end position="314"/>
    </location>
</feature>
<sequence>MSLVTEECYCDPSVTSVKFNDGCNKQGCDAYAILFFLAYLGLTLESGRKVYLSRHQIKSYNFLSMSILWLGCLLFTIRSLLLLAKVQEPRVFHALLFYSITSFIGGYMLILNIWCDILLKINMSHNKYIIMIIPILKIVIICLIVLLKLAFLVGIIIIWNWRVSNILVLLFFFIISICFLVLGLMIYKNFKESVKISGESKSHKKIKSIIKISSFSIASSLAVVIILWTFSLWKPTYSSGSLIWLFVQRGSLFIWALSILLTLETPKNKNSKTQQQQQQQKSNETNGNSLSAPVKSEETNTEHFIASVPGDSSV</sequence>
<evidence type="ECO:0000256" key="2">
    <source>
        <dbReference type="SAM" id="Phobius"/>
    </source>
</evidence>
<comment type="caution">
    <text evidence="3">The sequence shown here is derived from an EMBL/GenBank/DDBJ whole genome shotgun (WGS) entry which is preliminary data.</text>
</comment>
<dbReference type="AlphaFoldDB" id="A0A151ZH83"/>
<evidence type="ECO:0000313" key="3">
    <source>
        <dbReference type="EMBL" id="KYQ93269.1"/>
    </source>
</evidence>
<feature type="transmembrane region" description="Helical" evidence="2">
    <location>
        <begin position="165"/>
        <end position="187"/>
    </location>
</feature>
<evidence type="ECO:0000313" key="4">
    <source>
        <dbReference type="Proteomes" id="UP000076078"/>
    </source>
</evidence>
<gene>
    <name evidence="3" type="ORF">DLAC_05928</name>
</gene>
<dbReference type="EMBL" id="LODT01000028">
    <property type="protein sequence ID" value="KYQ93269.1"/>
    <property type="molecule type" value="Genomic_DNA"/>
</dbReference>
<accession>A0A151ZH83</accession>
<name>A0A151ZH83_TIELA</name>
<feature type="compositionally biased region" description="Low complexity" evidence="1">
    <location>
        <begin position="271"/>
        <end position="286"/>
    </location>
</feature>
<reference evidence="3 4" key="1">
    <citation type="submission" date="2015-12" db="EMBL/GenBank/DDBJ databases">
        <title>Dictyostelia acquired genes for synthesis and detection of signals that induce cell-type specialization by lateral gene transfer from prokaryotes.</title>
        <authorList>
            <person name="Gloeckner G."/>
            <person name="Schaap P."/>
        </authorList>
    </citation>
    <scope>NUCLEOTIDE SEQUENCE [LARGE SCALE GENOMIC DNA]</scope>
    <source>
        <strain evidence="3 4">TK</strain>
    </source>
</reference>
<keyword evidence="2" id="KW-0812">Transmembrane</keyword>
<evidence type="ECO:0000256" key="1">
    <source>
        <dbReference type="SAM" id="MobiDB-lite"/>
    </source>
</evidence>
<feature type="transmembrane region" description="Helical" evidence="2">
    <location>
        <begin position="30"/>
        <end position="47"/>
    </location>
</feature>
<feature type="transmembrane region" description="Helical" evidence="2">
    <location>
        <begin position="59"/>
        <end position="83"/>
    </location>
</feature>
<dbReference type="Proteomes" id="UP000076078">
    <property type="component" value="Unassembled WGS sequence"/>
</dbReference>
<feature type="transmembrane region" description="Helical" evidence="2">
    <location>
        <begin position="135"/>
        <end position="159"/>
    </location>
</feature>
<dbReference type="InParanoid" id="A0A151ZH83"/>
<feature type="transmembrane region" description="Helical" evidence="2">
    <location>
        <begin position="95"/>
        <end position="114"/>
    </location>
</feature>
<proteinExistence type="predicted"/>
<evidence type="ECO:0008006" key="5">
    <source>
        <dbReference type="Google" id="ProtNLM"/>
    </source>
</evidence>